<dbReference type="Proteomes" id="UP000824633">
    <property type="component" value="Chromosome"/>
</dbReference>
<gene>
    <name evidence="1" type="ORF">psyc5s11_30260</name>
</gene>
<organism evidence="1 2">
    <name type="scientific">Clostridium gelidum</name>
    <dbReference type="NCBI Taxonomy" id="704125"/>
    <lineage>
        <taxon>Bacteria</taxon>
        <taxon>Bacillati</taxon>
        <taxon>Bacillota</taxon>
        <taxon>Clostridia</taxon>
        <taxon>Eubacteriales</taxon>
        <taxon>Clostridiaceae</taxon>
        <taxon>Clostridium</taxon>
    </lineage>
</organism>
<accession>A0ABM7T7P3</accession>
<protein>
    <submittedName>
        <fullName evidence="1">Uncharacterized protein</fullName>
    </submittedName>
</protein>
<keyword evidence="2" id="KW-1185">Reference proteome</keyword>
<name>A0ABM7T7P3_9CLOT</name>
<dbReference type="RefSeq" id="WP_224033354.1">
    <property type="nucleotide sequence ID" value="NZ_AP024849.1"/>
</dbReference>
<sequence length="70" mass="8406">MGIGLEMHKIFQEYYALSSNEYGKTIVGYEPLDENIELPKDSDRNTAIKVSFKNRSWIRVYRIRNEVEWY</sequence>
<dbReference type="EMBL" id="AP024849">
    <property type="protein sequence ID" value="BCZ46959.1"/>
    <property type="molecule type" value="Genomic_DNA"/>
</dbReference>
<reference evidence="2" key="1">
    <citation type="submission" date="2021-07" db="EMBL/GenBank/DDBJ databases">
        <title>Complete genome sequencing of a Clostridium isolate.</title>
        <authorList>
            <person name="Ueki A."/>
            <person name="Tonouchi A."/>
        </authorList>
    </citation>
    <scope>NUCLEOTIDE SEQUENCE [LARGE SCALE GENOMIC DNA]</scope>
    <source>
        <strain evidence="2">C5S11</strain>
    </source>
</reference>
<evidence type="ECO:0000313" key="2">
    <source>
        <dbReference type="Proteomes" id="UP000824633"/>
    </source>
</evidence>
<proteinExistence type="predicted"/>
<evidence type="ECO:0000313" key="1">
    <source>
        <dbReference type="EMBL" id="BCZ46959.1"/>
    </source>
</evidence>